<dbReference type="InterPro" id="IPR036812">
    <property type="entry name" value="NAD(P)_OxRdtase_dom_sf"/>
</dbReference>
<name>A0A938B5A8_UNCTE</name>
<organism evidence="2 3">
    <name type="scientific">Tectimicrobiota bacterium</name>
    <dbReference type="NCBI Taxonomy" id="2528274"/>
    <lineage>
        <taxon>Bacteria</taxon>
        <taxon>Pseudomonadati</taxon>
        <taxon>Nitrospinota/Tectimicrobiota group</taxon>
        <taxon>Candidatus Tectimicrobiota</taxon>
    </lineage>
</organism>
<proteinExistence type="predicted"/>
<evidence type="ECO:0000313" key="2">
    <source>
        <dbReference type="EMBL" id="MBM3225420.1"/>
    </source>
</evidence>
<accession>A0A938B5A8</accession>
<dbReference type="SUPFAM" id="SSF51430">
    <property type="entry name" value="NAD(P)-linked oxidoreductase"/>
    <property type="match status" value="1"/>
</dbReference>
<evidence type="ECO:0000259" key="1">
    <source>
        <dbReference type="Pfam" id="PF00248"/>
    </source>
</evidence>
<dbReference type="AlphaFoldDB" id="A0A938B5A8"/>
<gene>
    <name evidence="2" type="ORF">FJZ47_16680</name>
</gene>
<reference evidence="2" key="1">
    <citation type="submission" date="2019-03" db="EMBL/GenBank/DDBJ databases">
        <title>Lake Tanganyika Metagenome-Assembled Genomes (MAGs).</title>
        <authorList>
            <person name="Tran P."/>
        </authorList>
    </citation>
    <scope>NUCLEOTIDE SEQUENCE</scope>
    <source>
        <strain evidence="2">K_DeepCast_65m_m2_066</strain>
    </source>
</reference>
<dbReference type="PANTHER" id="PTHR43312">
    <property type="entry name" value="D-THREO-ALDOSE 1-DEHYDROGENASE"/>
    <property type="match status" value="1"/>
</dbReference>
<dbReference type="Gene3D" id="3.20.20.100">
    <property type="entry name" value="NADP-dependent oxidoreductase domain"/>
    <property type="match status" value="1"/>
</dbReference>
<dbReference type="InterPro" id="IPR053135">
    <property type="entry name" value="AKR2_Oxidoreductase"/>
</dbReference>
<sequence>MEYRTLGKTGLRVSALSFGCGTVGGLIIREEPRTRVRAVARAVEAGINYFDTASMYGDGQSEQNLGQVFNELKPNVYVGTKVRLRADERSDLRGAIQRSVEASLTRLGREQVDLIQLHNHIVQQRPAGGDADAALTADEVLEDVVTAFRQLQADGKVRFYGITGLGDTAALRTVIDSTLMHTVQVCYNVINPSAGHPVPRGFPYQDYSLLIDRATAAGMGTIGIRVLAAGALSGEATRHPIAVPSVAPIGSGPAYHQDVARARQLAFLVESGYASTLVEAATRFVWNKGTLSTALAGVSSMEQLEQAIAAQARGGLPDVALQRLPQAWAQFAAA</sequence>
<evidence type="ECO:0000313" key="3">
    <source>
        <dbReference type="Proteomes" id="UP000712673"/>
    </source>
</evidence>
<dbReference type="Pfam" id="PF00248">
    <property type="entry name" value="Aldo_ket_red"/>
    <property type="match status" value="1"/>
</dbReference>
<dbReference type="PANTHER" id="PTHR43312:SF1">
    <property type="entry name" value="NADP-DEPENDENT OXIDOREDUCTASE DOMAIN-CONTAINING PROTEIN"/>
    <property type="match status" value="1"/>
</dbReference>
<dbReference type="InterPro" id="IPR023210">
    <property type="entry name" value="NADP_OxRdtase_dom"/>
</dbReference>
<protein>
    <submittedName>
        <fullName evidence="2">Aldo/keto reductase</fullName>
    </submittedName>
</protein>
<dbReference type="EMBL" id="VGLS01000569">
    <property type="protein sequence ID" value="MBM3225420.1"/>
    <property type="molecule type" value="Genomic_DNA"/>
</dbReference>
<dbReference type="CDD" id="cd19104">
    <property type="entry name" value="AKR_unchar"/>
    <property type="match status" value="1"/>
</dbReference>
<comment type="caution">
    <text evidence="2">The sequence shown here is derived from an EMBL/GenBank/DDBJ whole genome shotgun (WGS) entry which is preliminary data.</text>
</comment>
<dbReference type="Proteomes" id="UP000712673">
    <property type="component" value="Unassembled WGS sequence"/>
</dbReference>
<feature type="domain" description="NADP-dependent oxidoreductase" evidence="1">
    <location>
        <begin position="16"/>
        <end position="318"/>
    </location>
</feature>